<feature type="region of interest" description="Disordered" evidence="1">
    <location>
        <begin position="84"/>
        <end position="104"/>
    </location>
</feature>
<dbReference type="AlphaFoldDB" id="A0A182M9E1"/>
<protein>
    <submittedName>
        <fullName evidence="2">Uncharacterized protein</fullName>
    </submittedName>
</protein>
<dbReference type="EMBL" id="AXCM01007314">
    <property type="status" value="NOT_ANNOTATED_CDS"/>
    <property type="molecule type" value="Genomic_DNA"/>
</dbReference>
<dbReference type="Proteomes" id="UP000075883">
    <property type="component" value="Unassembled WGS sequence"/>
</dbReference>
<proteinExistence type="predicted"/>
<evidence type="ECO:0000256" key="1">
    <source>
        <dbReference type="SAM" id="MobiDB-lite"/>
    </source>
</evidence>
<keyword evidence="3" id="KW-1185">Reference proteome</keyword>
<evidence type="ECO:0000313" key="3">
    <source>
        <dbReference type="Proteomes" id="UP000075883"/>
    </source>
</evidence>
<reference evidence="3" key="1">
    <citation type="submission" date="2013-09" db="EMBL/GenBank/DDBJ databases">
        <title>The Genome Sequence of Anopheles culicifacies species A.</title>
        <authorList>
            <consortium name="The Broad Institute Genomics Platform"/>
            <person name="Neafsey D.E."/>
            <person name="Besansky N."/>
            <person name="Howell P."/>
            <person name="Walton C."/>
            <person name="Young S.K."/>
            <person name="Zeng Q."/>
            <person name="Gargeya S."/>
            <person name="Fitzgerald M."/>
            <person name="Haas B."/>
            <person name="Abouelleil A."/>
            <person name="Allen A.W."/>
            <person name="Alvarado L."/>
            <person name="Arachchi H.M."/>
            <person name="Berlin A.M."/>
            <person name="Chapman S.B."/>
            <person name="Gainer-Dewar J."/>
            <person name="Goldberg J."/>
            <person name="Griggs A."/>
            <person name="Gujja S."/>
            <person name="Hansen M."/>
            <person name="Howarth C."/>
            <person name="Imamovic A."/>
            <person name="Ireland A."/>
            <person name="Larimer J."/>
            <person name="McCowan C."/>
            <person name="Murphy C."/>
            <person name="Pearson M."/>
            <person name="Poon T.W."/>
            <person name="Priest M."/>
            <person name="Roberts A."/>
            <person name="Saif S."/>
            <person name="Shea T."/>
            <person name="Sisk P."/>
            <person name="Sykes S."/>
            <person name="Wortman J."/>
            <person name="Nusbaum C."/>
            <person name="Birren B."/>
        </authorList>
    </citation>
    <scope>NUCLEOTIDE SEQUENCE [LARGE SCALE GENOMIC DNA]</scope>
    <source>
        <strain evidence="3">A-37</strain>
    </source>
</reference>
<sequence length="127" mass="14054">MKVNDGTITDREERFFTDLRTRAGAGTVGSVPNGTAAFVIRRRNTGQTEPKTIATGIQEQEDRFDILSSNGAIYQPLSRKMHSYGSSNHLMSPLGSPQPQNRSQMRTNGHFSSIYQGVGKRFTMTVT</sequence>
<dbReference type="EMBL" id="AXCM01007315">
    <property type="status" value="NOT_ANNOTATED_CDS"/>
    <property type="molecule type" value="Genomic_DNA"/>
</dbReference>
<dbReference type="VEuPathDB" id="VectorBase:ACUA012711"/>
<name>A0A182M9E1_9DIPT</name>
<accession>A0A182M9E1</accession>
<dbReference type="EnsemblMetazoa" id="ACUA012711-RA">
    <property type="protein sequence ID" value="ACUA012711-PA"/>
    <property type="gene ID" value="ACUA012711"/>
</dbReference>
<evidence type="ECO:0000313" key="2">
    <source>
        <dbReference type="EnsemblMetazoa" id="ACUA012711-PA"/>
    </source>
</evidence>
<reference evidence="2" key="2">
    <citation type="submission" date="2020-05" db="UniProtKB">
        <authorList>
            <consortium name="EnsemblMetazoa"/>
        </authorList>
    </citation>
    <scope>IDENTIFICATION</scope>
    <source>
        <strain evidence="2">A-37</strain>
    </source>
</reference>
<organism evidence="2 3">
    <name type="scientific">Anopheles culicifacies</name>
    <dbReference type="NCBI Taxonomy" id="139723"/>
    <lineage>
        <taxon>Eukaryota</taxon>
        <taxon>Metazoa</taxon>
        <taxon>Ecdysozoa</taxon>
        <taxon>Arthropoda</taxon>
        <taxon>Hexapoda</taxon>
        <taxon>Insecta</taxon>
        <taxon>Pterygota</taxon>
        <taxon>Neoptera</taxon>
        <taxon>Endopterygota</taxon>
        <taxon>Diptera</taxon>
        <taxon>Nematocera</taxon>
        <taxon>Culicoidea</taxon>
        <taxon>Culicidae</taxon>
        <taxon>Anophelinae</taxon>
        <taxon>Anopheles</taxon>
        <taxon>culicifacies species complex</taxon>
    </lineage>
</organism>
<dbReference type="STRING" id="139723.A0A182M9E1"/>